<sequence>MHALSTTIQAQPESIDAGIAHVRDEVMPAIPQIDGCIGLSLMVDRQTGRCIITTAWETEEARRANAGQLVPVRDRCAEVFQGPANVEEWEIAALHRDHRTSEAAYVRATWVKVSPDQVDQGVDYYKSAVLPQLEDLEGFCSASLMVDRASGRAVACATFDTSDALERNRDRITALKTSSMAEAGAEELDECDFELALAHLRVPELI</sequence>
<dbReference type="InterPro" id="IPR011008">
    <property type="entry name" value="Dimeric_a/b-barrel"/>
</dbReference>
<feature type="domain" description="ABM" evidence="1">
    <location>
        <begin position="1"/>
        <end position="61"/>
    </location>
</feature>
<protein>
    <recommendedName>
        <fullName evidence="1">ABM domain-containing protein</fullName>
    </recommendedName>
</protein>
<accession>A0A1X1VW86</accession>
<comment type="caution">
    <text evidence="2">The sequence shown here is derived from an EMBL/GenBank/DDBJ whole genome shotgun (WGS) entry which is preliminary data.</text>
</comment>
<evidence type="ECO:0000313" key="2">
    <source>
        <dbReference type="EMBL" id="ORV73305.1"/>
    </source>
</evidence>
<dbReference type="STRING" id="1777.AWC07_02700"/>
<dbReference type="Pfam" id="PF03992">
    <property type="entry name" value="ABM"/>
    <property type="match status" value="1"/>
</dbReference>
<name>A0A1X1VW86_MYCGS</name>
<proteinExistence type="predicted"/>
<reference evidence="2 3" key="1">
    <citation type="submission" date="2016-01" db="EMBL/GenBank/DDBJ databases">
        <title>The new phylogeny of the genus Mycobacterium.</title>
        <authorList>
            <person name="Tarcisio F."/>
            <person name="Conor M."/>
            <person name="Antonella G."/>
            <person name="Elisabetta G."/>
            <person name="Giulia F.S."/>
            <person name="Sara T."/>
            <person name="Anna F."/>
            <person name="Clotilde B."/>
            <person name="Roberto B."/>
            <person name="Veronica D.S."/>
            <person name="Fabio R."/>
            <person name="Monica P."/>
            <person name="Olivier J."/>
            <person name="Enrico T."/>
            <person name="Nicola S."/>
        </authorList>
    </citation>
    <scope>NUCLEOTIDE SEQUENCE [LARGE SCALE GENOMIC DNA]</scope>
    <source>
        <strain evidence="2 3">DSM 43505</strain>
    </source>
</reference>
<evidence type="ECO:0000313" key="3">
    <source>
        <dbReference type="Proteomes" id="UP000193738"/>
    </source>
</evidence>
<dbReference type="RefSeq" id="WP_036411831.1">
    <property type="nucleotide sequence ID" value="NZ_LQOX01000070.1"/>
</dbReference>
<dbReference type="EMBL" id="LQOX01000070">
    <property type="protein sequence ID" value="ORV73305.1"/>
    <property type="molecule type" value="Genomic_DNA"/>
</dbReference>
<organism evidence="2 3">
    <name type="scientific">Mycobacterium gastri</name>
    <dbReference type="NCBI Taxonomy" id="1777"/>
    <lineage>
        <taxon>Bacteria</taxon>
        <taxon>Bacillati</taxon>
        <taxon>Actinomycetota</taxon>
        <taxon>Actinomycetes</taxon>
        <taxon>Mycobacteriales</taxon>
        <taxon>Mycobacteriaceae</taxon>
        <taxon>Mycobacterium</taxon>
    </lineage>
</organism>
<dbReference type="Proteomes" id="UP000193738">
    <property type="component" value="Unassembled WGS sequence"/>
</dbReference>
<dbReference type="InterPro" id="IPR007138">
    <property type="entry name" value="ABM_dom"/>
</dbReference>
<gene>
    <name evidence="2" type="ORF">AWC07_02700</name>
</gene>
<dbReference type="AlphaFoldDB" id="A0A1X1VW86"/>
<evidence type="ECO:0000259" key="1">
    <source>
        <dbReference type="Pfam" id="PF03992"/>
    </source>
</evidence>
<keyword evidence="3" id="KW-1185">Reference proteome</keyword>
<dbReference type="SUPFAM" id="SSF54909">
    <property type="entry name" value="Dimeric alpha+beta barrel"/>
    <property type="match status" value="1"/>
</dbReference>
<dbReference type="Gene3D" id="3.30.70.100">
    <property type="match status" value="1"/>
</dbReference>